<dbReference type="CDD" id="cd18095">
    <property type="entry name" value="SpoU-like_rRNA-MTase"/>
    <property type="match status" value="1"/>
</dbReference>
<dbReference type="Pfam" id="PF22435">
    <property type="entry name" value="MRM3-like_sub_bind"/>
    <property type="match status" value="1"/>
</dbReference>
<dbReference type="GO" id="GO:0008173">
    <property type="term" value="F:RNA methyltransferase activity"/>
    <property type="evidence" value="ECO:0007669"/>
    <property type="project" value="InterPro"/>
</dbReference>
<dbReference type="AlphaFoldDB" id="A0A0R1WXM8"/>
<evidence type="ECO:0000256" key="3">
    <source>
        <dbReference type="ARBA" id="ARBA00022679"/>
    </source>
</evidence>
<dbReference type="InterPro" id="IPR013123">
    <property type="entry name" value="SpoU_subst-bd"/>
</dbReference>
<protein>
    <submittedName>
        <fullName evidence="5">TrmH family RNA methyltransferase</fullName>
    </submittedName>
</protein>
<dbReference type="SMART" id="SM00967">
    <property type="entry name" value="SpoU_sub_bind"/>
    <property type="match status" value="1"/>
</dbReference>
<dbReference type="STRING" id="1423755.FC40_GL000825"/>
<dbReference type="GO" id="GO:0006396">
    <property type="term" value="P:RNA processing"/>
    <property type="evidence" value="ECO:0007669"/>
    <property type="project" value="InterPro"/>
</dbReference>
<dbReference type="GO" id="GO:0005737">
    <property type="term" value="C:cytoplasm"/>
    <property type="evidence" value="ECO:0007669"/>
    <property type="project" value="UniProtKB-ARBA"/>
</dbReference>
<dbReference type="InterPro" id="IPR001537">
    <property type="entry name" value="SpoU_MeTrfase"/>
</dbReference>
<dbReference type="Pfam" id="PF00588">
    <property type="entry name" value="SpoU_methylase"/>
    <property type="match status" value="1"/>
</dbReference>
<dbReference type="InterPro" id="IPR029028">
    <property type="entry name" value="Alpha/beta_knot_MTases"/>
</dbReference>
<keyword evidence="2 5" id="KW-0489">Methyltransferase</keyword>
<dbReference type="InterPro" id="IPR051259">
    <property type="entry name" value="rRNA_Methyltransferase"/>
</dbReference>
<dbReference type="Gene3D" id="3.40.1280.10">
    <property type="match status" value="1"/>
</dbReference>
<evidence type="ECO:0000256" key="1">
    <source>
        <dbReference type="ARBA" id="ARBA00007228"/>
    </source>
</evidence>
<evidence type="ECO:0000256" key="2">
    <source>
        <dbReference type="ARBA" id="ARBA00022603"/>
    </source>
</evidence>
<dbReference type="InterPro" id="IPR029064">
    <property type="entry name" value="Ribosomal_eL30-like_sf"/>
</dbReference>
<dbReference type="InterPro" id="IPR053888">
    <property type="entry name" value="MRM3-like_sub_bind"/>
</dbReference>
<keyword evidence="3 5" id="KW-0808">Transferase</keyword>
<dbReference type="eggNOG" id="COG0566">
    <property type="taxonomic scope" value="Bacteria"/>
</dbReference>
<accession>A0A0R1WXM8</accession>
<sequence>MEIKSTANQRVKNWKKLALKKERKKQNKYLLDGLHLVKEALKSKERILEILVAESFNFIDELNIPKEIEIVNISNEVAKVISQTPSPQGIFAVLELPQINKNLKLDDGAWLMLDGVQDPGNIGTMVRTADAAGFKGVFIGKGSADIYNPKLVRSMQGSQFHIKVVEGDVLEGIELMNQKGWPVFGSELNDEAKNYSEVGKFDNFGLVMGNEGNGMSKEALSKTTDNLYIPIKGQAESLNVAVAAGILMFTLKK</sequence>
<comment type="caution">
    <text evidence="5">The sequence shown here is derived from an EMBL/GenBank/DDBJ whole genome shotgun (WGS) entry which is preliminary data.</text>
</comment>
<dbReference type="PATRIC" id="fig|1423755.3.peg.879"/>
<name>A0A0R1WXM8_9LACO</name>
<dbReference type="SUPFAM" id="SSF55315">
    <property type="entry name" value="L30e-like"/>
    <property type="match status" value="1"/>
</dbReference>
<keyword evidence="6" id="KW-1185">Reference proteome</keyword>
<dbReference type="PANTHER" id="PTHR43191:SF2">
    <property type="entry name" value="RRNA METHYLTRANSFERASE 3, MITOCHONDRIAL"/>
    <property type="match status" value="1"/>
</dbReference>
<dbReference type="GO" id="GO:0003723">
    <property type="term" value="F:RNA binding"/>
    <property type="evidence" value="ECO:0007669"/>
    <property type="project" value="InterPro"/>
</dbReference>
<organism evidence="5 6">
    <name type="scientific">Ligilactobacillus hayakitensis DSM 18933 = JCM 14209</name>
    <dbReference type="NCBI Taxonomy" id="1423755"/>
    <lineage>
        <taxon>Bacteria</taxon>
        <taxon>Bacillati</taxon>
        <taxon>Bacillota</taxon>
        <taxon>Bacilli</taxon>
        <taxon>Lactobacillales</taxon>
        <taxon>Lactobacillaceae</taxon>
        <taxon>Ligilactobacillus</taxon>
    </lineage>
</organism>
<dbReference type="Gene3D" id="3.30.1330.30">
    <property type="match status" value="1"/>
</dbReference>
<reference evidence="5 6" key="1">
    <citation type="journal article" date="2015" name="Genome Announc.">
        <title>Expanding the biotechnology potential of lactobacilli through comparative genomics of 213 strains and associated genera.</title>
        <authorList>
            <person name="Sun Z."/>
            <person name="Harris H.M."/>
            <person name="McCann A."/>
            <person name="Guo C."/>
            <person name="Argimon S."/>
            <person name="Zhang W."/>
            <person name="Yang X."/>
            <person name="Jeffery I.B."/>
            <person name="Cooney J.C."/>
            <person name="Kagawa T.F."/>
            <person name="Liu W."/>
            <person name="Song Y."/>
            <person name="Salvetti E."/>
            <person name="Wrobel A."/>
            <person name="Rasinkangas P."/>
            <person name="Parkhill J."/>
            <person name="Rea M.C."/>
            <person name="O'Sullivan O."/>
            <person name="Ritari J."/>
            <person name="Douillard F.P."/>
            <person name="Paul Ross R."/>
            <person name="Yang R."/>
            <person name="Briner A.E."/>
            <person name="Felis G.E."/>
            <person name="de Vos W.M."/>
            <person name="Barrangou R."/>
            <person name="Klaenhammer T.R."/>
            <person name="Caufield P.W."/>
            <person name="Cui Y."/>
            <person name="Zhang H."/>
            <person name="O'Toole P.W."/>
        </authorList>
    </citation>
    <scope>NUCLEOTIDE SEQUENCE [LARGE SCALE GENOMIC DNA]</scope>
    <source>
        <strain evidence="5 6">DSM 18933</strain>
    </source>
</reference>
<dbReference type="EMBL" id="AZGD01000090">
    <property type="protein sequence ID" value="KRM19036.1"/>
    <property type="molecule type" value="Genomic_DNA"/>
</dbReference>
<dbReference type="OrthoDB" id="9785673at2"/>
<dbReference type="GO" id="GO:0032259">
    <property type="term" value="P:methylation"/>
    <property type="evidence" value="ECO:0007669"/>
    <property type="project" value="UniProtKB-KW"/>
</dbReference>
<evidence type="ECO:0000259" key="4">
    <source>
        <dbReference type="SMART" id="SM00967"/>
    </source>
</evidence>
<evidence type="ECO:0000313" key="5">
    <source>
        <dbReference type="EMBL" id="KRM19036.1"/>
    </source>
</evidence>
<proteinExistence type="inferred from homology"/>
<evidence type="ECO:0000313" key="6">
    <source>
        <dbReference type="Proteomes" id="UP000051054"/>
    </source>
</evidence>
<comment type="similarity">
    <text evidence="1">Belongs to the class IV-like SAM-binding methyltransferase superfamily. RNA methyltransferase TrmH family.</text>
</comment>
<dbReference type="SUPFAM" id="SSF75217">
    <property type="entry name" value="alpha/beta knot"/>
    <property type="match status" value="1"/>
</dbReference>
<dbReference type="Proteomes" id="UP000051054">
    <property type="component" value="Unassembled WGS sequence"/>
</dbReference>
<feature type="domain" description="RNA 2-O ribose methyltransferase substrate binding" evidence="4">
    <location>
        <begin position="30"/>
        <end position="100"/>
    </location>
</feature>
<dbReference type="InterPro" id="IPR029026">
    <property type="entry name" value="tRNA_m1G_MTases_N"/>
</dbReference>
<dbReference type="RefSeq" id="WP_025021699.1">
    <property type="nucleotide sequence ID" value="NZ_AZGD01000090.1"/>
</dbReference>
<dbReference type="PANTHER" id="PTHR43191">
    <property type="entry name" value="RRNA METHYLTRANSFERASE 3"/>
    <property type="match status" value="1"/>
</dbReference>
<gene>
    <name evidence="5" type="ORF">FC40_GL000825</name>
</gene>